<dbReference type="Proteomes" id="UP001244552">
    <property type="component" value="Unassembled WGS sequence"/>
</dbReference>
<dbReference type="EMBL" id="JAUSVU010000014">
    <property type="protein sequence ID" value="MDQ0534834.1"/>
    <property type="molecule type" value="Genomic_DNA"/>
</dbReference>
<keyword evidence="1" id="KW-0812">Transmembrane</keyword>
<dbReference type="RefSeq" id="WP_209984922.1">
    <property type="nucleotide sequence ID" value="NZ_JAGINO010000015.1"/>
</dbReference>
<gene>
    <name evidence="3" type="ORF">QO018_003711</name>
</gene>
<sequence>MSAPLFVPLILAVLIGAVAGSRTLLAPAAVSWAAYVGWLDVSGSWLFFMGHPVSPWVFTVLAALELVADKLPTTPSRKLPFPFASRIAAGAIAGATIVAGSGGGPWAAGLIAGGLGAVAGTLGGYAARMRMARAFGRDRPAALIEDAVALAAALLIVAA</sequence>
<evidence type="ECO:0000313" key="3">
    <source>
        <dbReference type="EMBL" id="MDQ0534834.1"/>
    </source>
</evidence>
<feature type="transmembrane region" description="Helical" evidence="1">
    <location>
        <begin position="106"/>
        <end position="127"/>
    </location>
</feature>
<feature type="transmembrane region" description="Helical" evidence="1">
    <location>
        <begin position="43"/>
        <end position="67"/>
    </location>
</feature>
<evidence type="ECO:0000313" key="4">
    <source>
        <dbReference type="Proteomes" id="UP001244552"/>
    </source>
</evidence>
<organism evidence="3 4">
    <name type="scientific">Azospirillum picis</name>
    <dbReference type="NCBI Taxonomy" id="488438"/>
    <lineage>
        <taxon>Bacteria</taxon>
        <taxon>Pseudomonadati</taxon>
        <taxon>Pseudomonadota</taxon>
        <taxon>Alphaproteobacteria</taxon>
        <taxon>Rhodospirillales</taxon>
        <taxon>Azospirillaceae</taxon>
        <taxon>Azospirillum</taxon>
    </lineage>
</organism>
<feature type="domain" description="DUF4126" evidence="2">
    <location>
        <begin position="10"/>
        <end position="157"/>
    </location>
</feature>
<keyword evidence="1" id="KW-1133">Transmembrane helix</keyword>
<proteinExistence type="predicted"/>
<dbReference type="Pfam" id="PF13548">
    <property type="entry name" value="DUF4126"/>
    <property type="match status" value="1"/>
</dbReference>
<evidence type="ECO:0000256" key="1">
    <source>
        <dbReference type="SAM" id="Phobius"/>
    </source>
</evidence>
<dbReference type="InterPro" id="IPR025196">
    <property type="entry name" value="DUF4126"/>
</dbReference>
<keyword evidence="4" id="KW-1185">Reference proteome</keyword>
<protein>
    <submittedName>
        <fullName evidence="3">Membrane protein</fullName>
    </submittedName>
</protein>
<comment type="caution">
    <text evidence="3">The sequence shown here is derived from an EMBL/GenBank/DDBJ whole genome shotgun (WGS) entry which is preliminary data.</text>
</comment>
<keyword evidence="1" id="KW-0472">Membrane</keyword>
<name>A0ABU0MMZ3_9PROT</name>
<accession>A0ABU0MMZ3</accession>
<feature type="transmembrane region" description="Helical" evidence="1">
    <location>
        <begin position="79"/>
        <end position="100"/>
    </location>
</feature>
<evidence type="ECO:0000259" key="2">
    <source>
        <dbReference type="Pfam" id="PF13548"/>
    </source>
</evidence>
<reference evidence="3 4" key="1">
    <citation type="submission" date="2023-07" db="EMBL/GenBank/DDBJ databases">
        <title>Genomic Encyclopedia of Type Strains, Phase IV (KMG-IV): sequencing the most valuable type-strain genomes for metagenomic binning, comparative biology and taxonomic classification.</title>
        <authorList>
            <person name="Goeker M."/>
        </authorList>
    </citation>
    <scope>NUCLEOTIDE SEQUENCE [LARGE SCALE GENOMIC DNA]</scope>
    <source>
        <strain evidence="3 4">DSM 19922</strain>
    </source>
</reference>